<protein>
    <submittedName>
        <fullName evidence="1">Uncharacterized protein</fullName>
    </submittedName>
</protein>
<accession>A0A9Q0KG09</accession>
<dbReference type="AlphaFoldDB" id="A0A9Q0KG09"/>
<comment type="caution">
    <text evidence="1">The sequence shown here is derived from an EMBL/GenBank/DDBJ whole genome shotgun (WGS) entry which is preliminary data.</text>
</comment>
<sequence>MLLAGIITGPLDALTRDAIFIVRLEHHRYPCGVLLEPISNPGPDSLSAKLDLNLRDCGLLIKTGVLGEATLPSALAHSSAKPEATTNSNMRELLACLQIGHLDAKHQTLDSLVKVIKKMRRLLSVLGVSNILALVQLITATSPRSSEKTVTIICSLPKSGSCEILLVFEGMLSSLIKLVESGSALGKEKAMIS</sequence>
<dbReference type="Proteomes" id="UP001141806">
    <property type="component" value="Unassembled WGS sequence"/>
</dbReference>
<dbReference type="OrthoDB" id="409644at2759"/>
<dbReference type="PANTHER" id="PTHR46043:SF9">
    <property type="entry name" value="ARM REPEAT SUPERFAMILY PROTEIN"/>
    <property type="match status" value="1"/>
</dbReference>
<evidence type="ECO:0000313" key="2">
    <source>
        <dbReference type="Proteomes" id="UP001141806"/>
    </source>
</evidence>
<name>A0A9Q0KG09_9MAGN</name>
<gene>
    <name evidence="1" type="ORF">NE237_002941</name>
</gene>
<evidence type="ECO:0000313" key="1">
    <source>
        <dbReference type="EMBL" id="KAJ4969842.1"/>
    </source>
</evidence>
<dbReference type="EMBL" id="JAMYWD010000005">
    <property type="protein sequence ID" value="KAJ4969842.1"/>
    <property type="molecule type" value="Genomic_DNA"/>
</dbReference>
<proteinExistence type="predicted"/>
<dbReference type="PANTHER" id="PTHR46043">
    <property type="entry name" value="ARM REPEAT SUPERFAMILY PROTEIN"/>
    <property type="match status" value="1"/>
</dbReference>
<reference evidence="1" key="1">
    <citation type="journal article" date="2023" name="Plant J.">
        <title>The genome of the king protea, Protea cynaroides.</title>
        <authorList>
            <person name="Chang J."/>
            <person name="Duong T.A."/>
            <person name="Schoeman C."/>
            <person name="Ma X."/>
            <person name="Roodt D."/>
            <person name="Barker N."/>
            <person name="Li Z."/>
            <person name="Van de Peer Y."/>
            <person name="Mizrachi E."/>
        </authorList>
    </citation>
    <scope>NUCLEOTIDE SEQUENCE</scope>
    <source>
        <tissue evidence="1">Young leaves</tissue>
    </source>
</reference>
<keyword evidence="2" id="KW-1185">Reference proteome</keyword>
<organism evidence="1 2">
    <name type="scientific">Protea cynaroides</name>
    <dbReference type="NCBI Taxonomy" id="273540"/>
    <lineage>
        <taxon>Eukaryota</taxon>
        <taxon>Viridiplantae</taxon>
        <taxon>Streptophyta</taxon>
        <taxon>Embryophyta</taxon>
        <taxon>Tracheophyta</taxon>
        <taxon>Spermatophyta</taxon>
        <taxon>Magnoliopsida</taxon>
        <taxon>Proteales</taxon>
        <taxon>Proteaceae</taxon>
        <taxon>Protea</taxon>
    </lineage>
</organism>